<gene>
    <name evidence="2" type="ORF">MTR67_043645</name>
</gene>
<reference evidence="2" key="1">
    <citation type="submission" date="2023-08" db="EMBL/GenBank/DDBJ databases">
        <title>A de novo genome assembly of Solanum verrucosum Schlechtendal, a Mexican diploid species geographically isolated from the other diploid A-genome species in potato relatives.</title>
        <authorList>
            <person name="Hosaka K."/>
        </authorList>
    </citation>
    <scope>NUCLEOTIDE SEQUENCE</scope>
    <source>
        <tissue evidence="2">Young leaves</tissue>
    </source>
</reference>
<evidence type="ECO:0000313" key="3">
    <source>
        <dbReference type="Proteomes" id="UP001234989"/>
    </source>
</evidence>
<proteinExistence type="predicted"/>
<accession>A0AAF0UPG2</accession>
<feature type="compositionally biased region" description="Basic and acidic residues" evidence="1">
    <location>
        <begin position="20"/>
        <end position="42"/>
    </location>
</feature>
<dbReference type="EMBL" id="CP133621">
    <property type="protein sequence ID" value="WMV50260.1"/>
    <property type="molecule type" value="Genomic_DNA"/>
</dbReference>
<protein>
    <submittedName>
        <fullName evidence="2">Uncharacterized protein</fullName>
    </submittedName>
</protein>
<dbReference type="AlphaFoldDB" id="A0AAF0UPG2"/>
<organism evidence="2 3">
    <name type="scientific">Solanum verrucosum</name>
    <dbReference type="NCBI Taxonomy" id="315347"/>
    <lineage>
        <taxon>Eukaryota</taxon>
        <taxon>Viridiplantae</taxon>
        <taxon>Streptophyta</taxon>
        <taxon>Embryophyta</taxon>
        <taxon>Tracheophyta</taxon>
        <taxon>Spermatophyta</taxon>
        <taxon>Magnoliopsida</taxon>
        <taxon>eudicotyledons</taxon>
        <taxon>Gunneridae</taxon>
        <taxon>Pentapetalae</taxon>
        <taxon>asterids</taxon>
        <taxon>lamiids</taxon>
        <taxon>Solanales</taxon>
        <taxon>Solanaceae</taxon>
        <taxon>Solanoideae</taxon>
        <taxon>Solaneae</taxon>
        <taxon>Solanum</taxon>
    </lineage>
</organism>
<dbReference type="Proteomes" id="UP001234989">
    <property type="component" value="Chromosome 10"/>
</dbReference>
<name>A0AAF0UPG2_SOLVR</name>
<sequence length="89" mass="10809">MYKCDLICYAQIRTKIRSSTREENHELKVGVPTRKENQDKQRKGLKTSCLERNKSRRKKIGRMIDHNMDMYYHSYSIKERNSFEFSFRA</sequence>
<evidence type="ECO:0000313" key="2">
    <source>
        <dbReference type="EMBL" id="WMV50260.1"/>
    </source>
</evidence>
<evidence type="ECO:0000256" key="1">
    <source>
        <dbReference type="SAM" id="MobiDB-lite"/>
    </source>
</evidence>
<keyword evidence="3" id="KW-1185">Reference proteome</keyword>
<feature type="region of interest" description="Disordered" evidence="1">
    <location>
        <begin position="20"/>
        <end position="47"/>
    </location>
</feature>